<name>A0A246F6I9_PSENT</name>
<feature type="transmembrane region" description="Helical" evidence="1">
    <location>
        <begin position="29"/>
        <end position="53"/>
    </location>
</feature>
<feature type="transmembrane region" description="Helical" evidence="1">
    <location>
        <begin position="301"/>
        <end position="325"/>
    </location>
</feature>
<feature type="transmembrane region" description="Helical" evidence="1">
    <location>
        <begin position="226"/>
        <end position="246"/>
    </location>
</feature>
<feature type="transmembrane region" description="Helical" evidence="1">
    <location>
        <begin position="73"/>
        <end position="92"/>
    </location>
</feature>
<dbReference type="Proteomes" id="UP000198145">
    <property type="component" value="Unassembled WGS sequence"/>
</dbReference>
<keyword evidence="1" id="KW-0812">Transmembrane</keyword>
<dbReference type="eggNOG" id="ENOG5031GSD">
    <property type="taxonomic scope" value="Bacteria"/>
</dbReference>
<sequence length="334" mass="36133">MTTDNPFATPHAPLTAPAAVASSAGRQPLLFVVAMTVAAALLFFGSNAVQWIADLGSYRERLPQYLPTMLASWLGGLLLYAAAVLLLVHYLRERQGILRFQPQAGLLAGFGVAYLIATLVVSTLVSYLSVSFYQWAFEQDTRTLWMILYGQANSLVNLTLGCLLPLWLVLLVGRSRSERLAPGQGFTLPSWQVALGVALTFTALIYKLLAALSYGALYLYSGADGWQSVLLLSSCALPFAIVMAAVQTRLPPQLSRFAAGQVLACAAILLVMWSVAIVLVSILVAFAAYSSLNSSSLPLYLLPPAILLLALLWPLARWCTGWFFAEQLVQSSAR</sequence>
<accession>A0A246F6I9</accession>
<comment type="caution">
    <text evidence="2">The sequence shown here is derived from an EMBL/GenBank/DDBJ whole genome shotgun (WGS) entry which is preliminary data.</text>
</comment>
<dbReference type="EMBL" id="NJBA01000008">
    <property type="protein sequence ID" value="OWP48792.1"/>
    <property type="molecule type" value="Genomic_DNA"/>
</dbReference>
<dbReference type="AlphaFoldDB" id="A0A246F6I9"/>
<evidence type="ECO:0000313" key="3">
    <source>
        <dbReference type="Proteomes" id="UP000198145"/>
    </source>
</evidence>
<reference evidence="2 3" key="1">
    <citation type="submission" date="2017-06" db="EMBL/GenBank/DDBJ databases">
        <title>Draft genome of Pseudomonas nitroreducens DF05.</title>
        <authorList>
            <person name="Iyer R."/>
        </authorList>
    </citation>
    <scope>NUCLEOTIDE SEQUENCE [LARGE SCALE GENOMIC DNA]</scope>
    <source>
        <strain evidence="2 3">DF05</strain>
    </source>
</reference>
<proteinExistence type="predicted"/>
<feature type="transmembrane region" description="Helical" evidence="1">
    <location>
        <begin position="104"/>
        <end position="128"/>
    </location>
</feature>
<protein>
    <submittedName>
        <fullName evidence="2">Uncharacterized protein</fullName>
    </submittedName>
</protein>
<feature type="transmembrane region" description="Helical" evidence="1">
    <location>
        <begin position="258"/>
        <end position="289"/>
    </location>
</feature>
<evidence type="ECO:0000256" key="1">
    <source>
        <dbReference type="SAM" id="Phobius"/>
    </source>
</evidence>
<feature type="transmembrane region" description="Helical" evidence="1">
    <location>
        <begin position="148"/>
        <end position="172"/>
    </location>
</feature>
<organism evidence="2 3">
    <name type="scientific">Pseudomonas nitroreducens</name>
    <dbReference type="NCBI Taxonomy" id="46680"/>
    <lineage>
        <taxon>Bacteria</taxon>
        <taxon>Pseudomonadati</taxon>
        <taxon>Pseudomonadota</taxon>
        <taxon>Gammaproteobacteria</taxon>
        <taxon>Pseudomonadales</taxon>
        <taxon>Pseudomonadaceae</taxon>
        <taxon>Pseudomonas</taxon>
    </lineage>
</organism>
<evidence type="ECO:0000313" key="2">
    <source>
        <dbReference type="EMBL" id="OWP48792.1"/>
    </source>
</evidence>
<keyword evidence="1" id="KW-0472">Membrane</keyword>
<feature type="transmembrane region" description="Helical" evidence="1">
    <location>
        <begin position="193"/>
        <end position="220"/>
    </location>
</feature>
<keyword evidence="1" id="KW-1133">Transmembrane helix</keyword>
<dbReference type="RefSeq" id="WP_088420774.1">
    <property type="nucleotide sequence ID" value="NZ_NJBA01000008.1"/>
</dbReference>
<gene>
    <name evidence="2" type="ORF">CEG18_22500</name>
</gene>